<name>A0A0A9HN17_ARUDO</name>
<evidence type="ECO:0000313" key="1">
    <source>
        <dbReference type="EMBL" id="JAE34293.1"/>
    </source>
</evidence>
<reference evidence="1" key="1">
    <citation type="submission" date="2014-09" db="EMBL/GenBank/DDBJ databases">
        <authorList>
            <person name="Magalhaes I.L.F."/>
            <person name="Oliveira U."/>
            <person name="Santos F.R."/>
            <person name="Vidigal T.H.D.A."/>
            <person name="Brescovit A.D."/>
            <person name="Santos A.J."/>
        </authorList>
    </citation>
    <scope>NUCLEOTIDE SEQUENCE</scope>
    <source>
        <tissue evidence="1">Shoot tissue taken approximately 20 cm above the soil surface</tissue>
    </source>
</reference>
<reference evidence="1" key="2">
    <citation type="journal article" date="2015" name="Data Brief">
        <title>Shoot transcriptome of the giant reed, Arundo donax.</title>
        <authorList>
            <person name="Barrero R.A."/>
            <person name="Guerrero F.D."/>
            <person name="Moolhuijzen P."/>
            <person name="Goolsby J.A."/>
            <person name="Tidwell J."/>
            <person name="Bellgard S.E."/>
            <person name="Bellgard M.I."/>
        </authorList>
    </citation>
    <scope>NUCLEOTIDE SEQUENCE</scope>
    <source>
        <tissue evidence="1">Shoot tissue taken approximately 20 cm above the soil surface</tissue>
    </source>
</reference>
<organism evidence="1">
    <name type="scientific">Arundo donax</name>
    <name type="common">Giant reed</name>
    <name type="synonym">Donax arundinaceus</name>
    <dbReference type="NCBI Taxonomy" id="35708"/>
    <lineage>
        <taxon>Eukaryota</taxon>
        <taxon>Viridiplantae</taxon>
        <taxon>Streptophyta</taxon>
        <taxon>Embryophyta</taxon>
        <taxon>Tracheophyta</taxon>
        <taxon>Spermatophyta</taxon>
        <taxon>Magnoliopsida</taxon>
        <taxon>Liliopsida</taxon>
        <taxon>Poales</taxon>
        <taxon>Poaceae</taxon>
        <taxon>PACMAD clade</taxon>
        <taxon>Arundinoideae</taxon>
        <taxon>Arundineae</taxon>
        <taxon>Arundo</taxon>
    </lineage>
</organism>
<dbReference type="EMBL" id="GBRH01163603">
    <property type="protein sequence ID" value="JAE34293.1"/>
    <property type="molecule type" value="Transcribed_RNA"/>
</dbReference>
<proteinExistence type="predicted"/>
<dbReference type="AlphaFoldDB" id="A0A0A9HN17"/>
<accession>A0A0A9HN17</accession>
<protein>
    <submittedName>
        <fullName evidence="1">Coronatine-insensitive protein 1</fullName>
    </submittedName>
</protein>
<sequence>MYSSSRQPTAIAVKPT</sequence>